<dbReference type="EMBL" id="BART01002305">
    <property type="protein sequence ID" value="GAG59526.1"/>
    <property type="molecule type" value="Genomic_DNA"/>
</dbReference>
<organism evidence="2">
    <name type="scientific">marine sediment metagenome</name>
    <dbReference type="NCBI Taxonomy" id="412755"/>
    <lineage>
        <taxon>unclassified sequences</taxon>
        <taxon>metagenomes</taxon>
        <taxon>ecological metagenomes</taxon>
    </lineage>
</organism>
<proteinExistence type="predicted"/>
<keyword evidence="1" id="KW-0472">Membrane</keyword>
<protein>
    <submittedName>
        <fullName evidence="2">Uncharacterized protein</fullName>
    </submittedName>
</protein>
<keyword evidence="1" id="KW-1133">Transmembrane helix</keyword>
<dbReference type="AlphaFoldDB" id="X1AHN1"/>
<sequence>MNKKQKIVLWVGVIIIVLIGLFPPWNYVCVRRSPVPISPEYIYIKNAGYHFLWNPPSHLIPENRLATLDKSNPKPHTFRRLRIENLAVSEVRLNNRRLLAQYIIVLPILGLLFTFAFRTKSH</sequence>
<accession>X1AHN1</accession>
<feature type="transmembrane region" description="Helical" evidence="1">
    <location>
        <begin position="7"/>
        <end position="25"/>
    </location>
</feature>
<comment type="caution">
    <text evidence="2">The sequence shown here is derived from an EMBL/GenBank/DDBJ whole genome shotgun (WGS) entry which is preliminary data.</text>
</comment>
<evidence type="ECO:0000256" key="1">
    <source>
        <dbReference type="SAM" id="Phobius"/>
    </source>
</evidence>
<reference evidence="2" key="1">
    <citation type="journal article" date="2014" name="Front. Microbiol.">
        <title>High frequency of phylogenetically diverse reductive dehalogenase-homologous genes in deep subseafloor sedimentary metagenomes.</title>
        <authorList>
            <person name="Kawai M."/>
            <person name="Futagami T."/>
            <person name="Toyoda A."/>
            <person name="Takaki Y."/>
            <person name="Nishi S."/>
            <person name="Hori S."/>
            <person name="Arai W."/>
            <person name="Tsubouchi T."/>
            <person name="Morono Y."/>
            <person name="Uchiyama I."/>
            <person name="Ito T."/>
            <person name="Fujiyama A."/>
            <person name="Inagaki F."/>
            <person name="Takami H."/>
        </authorList>
    </citation>
    <scope>NUCLEOTIDE SEQUENCE</scope>
    <source>
        <strain evidence="2">Expedition CK06-06</strain>
    </source>
</reference>
<keyword evidence="1" id="KW-0812">Transmembrane</keyword>
<feature type="transmembrane region" description="Helical" evidence="1">
    <location>
        <begin position="99"/>
        <end position="117"/>
    </location>
</feature>
<gene>
    <name evidence="2" type="ORF">S01H4_07147</name>
</gene>
<evidence type="ECO:0000313" key="2">
    <source>
        <dbReference type="EMBL" id="GAG59526.1"/>
    </source>
</evidence>
<name>X1AHN1_9ZZZZ</name>